<dbReference type="VEuPathDB" id="FungiDB:SPPG_06078"/>
<feature type="compositionally biased region" description="Basic and acidic residues" evidence="6">
    <location>
        <begin position="19"/>
        <end position="37"/>
    </location>
</feature>
<dbReference type="FunFam" id="3.30.2160.10:FF:000002">
    <property type="entry name" value="Putative Ubiquitin-protein ligase E3C"/>
    <property type="match status" value="1"/>
</dbReference>
<evidence type="ECO:0000256" key="5">
    <source>
        <dbReference type="PROSITE-ProRule" id="PRU00104"/>
    </source>
</evidence>
<keyword evidence="4 5" id="KW-0833">Ubl conjugation pathway</keyword>
<dbReference type="STRING" id="645134.A0A0L0H9Y4"/>
<evidence type="ECO:0000313" key="8">
    <source>
        <dbReference type="EMBL" id="KNC98370.1"/>
    </source>
</evidence>
<dbReference type="RefSeq" id="XP_016606410.1">
    <property type="nucleotide sequence ID" value="XM_016754283.1"/>
</dbReference>
<proteinExistence type="predicted"/>
<organism evidence="8 9">
    <name type="scientific">Spizellomyces punctatus (strain DAOM BR117)</name>
    <dbReference type="NCBI Taxonomy" id="645134"/>
    <lineage>
        <taxon>Eukaryota</taxon>
        <taxon>Fungi</taxon>
        <taxon>Fungi incertae sedis</taxon>
        <taxon>Chytridiomycota</taxon>
        <taxon>Chytridiomycota incertae sedis</taxon>
        <taxon>Chytridiomycetes</taxon>
        <taxon>Spizellomycetales</taxon>
        <taxon>Spizellomycetaceae</taxon>
        <taxon>Spizellomyces</taxon>
    </lineage>
</organism>
<evidence type="ECO:0000256" key="3">
    <source>
        <dbReference type="ARBA" id="ARBA00022679"/>
    </source>
</evidence>
<dbReference type="InterPro" id="IPR044611">
    <property type="entry name" value="E3A/B/C-like"/>
</dbReference>
<protein>
    <recommendedName>
        <fullName evidence="2">HECT-type E3 ubiquitin transferase</fullName>
        <ecNumber evidence="2">2.3.2.26</ecNumber>
    </recommendedName>
</protein>
<accession>A0A0L0H9Y4</accession>
<dbReference type="eggNOG" id="KOG4427">
    <property type="taxonomic scope" value="Eukaryota"/>
</dbReference>
<dbReference type="GO" id="GO:0000209">
    <property type="term" value="P:protein polyubiquitination"/>
    <property type="evidence" value="ECO:0007669"/>
    <property type="project" value="InterPro"/>
</dbReference>
<reference evidence="8 9" key="1">
    <citation type="submission" date="2009-08" db="EMBL/GenBank/DDBJ databases">
        <title>The Genome Sequence of Spizellomyces punctatus strain DAOM BR117.</title>
        <authorList>
            <consortium name="The Broad Institute Genome Sequencing Platform"/>
            <person name="Russ C."/>
            <person name="Cuomo C."/>
            <person name="Shea T."/>
            <person name="Young S.K."/>
            <person name="Zeng Q."/>
            <person name="Koehrsen M."/>
            <person name="Haas B."/>
            <person name="Borodovsky M."/>
            <person name="Guigo R."/>
            <person name="Alvarado L."/>
            <person name="Berlin A."/>
            <person name="Bochicchio J."/>
            <person name="Borenstein D."/>
            <person name="Chapman S."/>
            <person name="Chen Z."/>
            <person name="Engels R."/>
            <person name="Freedman E."/>
            <person name="Gellesch M."/>
            <person name="Goldberg J."/>
            <person name="Griggs A."/>
            <person name="Gujja S."/>
            <person name="Heiman D."/>
            <person name="Hepburn T."/>
            <person name="Howarth C."/>
            <person name="Jen D."/>
            <person name="Larson L."/>
            <person name="Lewis B."/>
            <person name="Mehta T."/>
            <person name="Park D."/>
            <person name="Pearson M."/>
            <person name="Roberts A."/>
            <person name="Saif S."/>
            <person name="Shenoy N."/>
            <person name="Sisk P."/>
            <person name="Stolte C."/>
            <person name="Sykes S."/>
            <person name="Thomson T."/>
            <person name="Walk T."/>
            <person name="White J."/>
            <person name="Yandava C."/>
            <person name="Burger G."/>
            <person name="Gray M.W."/>
            <person name="Holland P.W.H."/>
            <person name="King N."/>
            <person name="Lang F.B.F."/>
            <person name="Roger A.J."/>
            <person name="Ruiz-Trillo I."/>
            <person name="Lander E."/>
            <person name="Nusbaum C."/>
        </authorList>
    </citation>
    <scope>NUCLEOTIDE SEQUENCE [LARGE SCALE GENOMIC DNA]</scope>
    <source>
        <strain evidence="8 9">DAOM BR117</strain>
    </source>
</reference>
<dbReference type="Proteomes" id="UP000053201">
    <property type="component" value="Unassembled WGS sequence"/>
</dbReference>
<dbReference type="AlphaFoldDB" id="A0A0L0H9Y4"/>
<dbReference type="GeneID" id="27689410"/>
<gene>
    <name evidence="8" type="ORF">SPPG_06078</name>
</gene>
<keyword evidence="9" id="KW-1185">Reference proteome</keyword>
<dbReference type="PROSITE" id="PS50237">
    <property type="entry name" value="HECT"/>
    <property type="match status" value="1"/>
</dbReference>
<dbReference type="InterPro" id="IPR035983">
    <property type="entry name" value="Hect_E3_ubiquitin_ligase"/>
</dbReference>
<dbReference type="EMBL" id="KQ257460">
    <property type="protein sequence ID" value="KNC98370.1"/>
    <property type="molecule type" value="Genomic_DNA"/>
</dbReference>
<evidence type="ECO:0000259" key="7">
    <source>
        <dbReference type="PROSITE" id="PS50237"/>
    </source>
</evidence>
<evidence type="ECO:0000313" key="9">
    <source>
        <dbReference type="Proteomes" id="UP000053201"/>
    </source>
</evidence>
<dbReference type="EC" id="2.3.2.26" evidence="2"/>
<feature type="domain" description="HECT" evidence="7">
    <location>
        <begin position="739"/>
        <end position="1103"/>
    </location>
</feature>
<dbReference type="PANTHER" id="PTHR45700:SF3">
    <property type="entry name" value="UBIQUITIN-PROTEIN LIGASE E3B"/>
    <property type="match status" value="1"/>
</dbReference>
<dbReference type="OMA" id="HRMAHHR"/>
<comment type="catalytic activity">
    <reaction evidence="1">
        <text>S-ubiquitinyl-[E2 ubiquitin-conjugating enzyme]-L-cysteine + [acceptor protein]-L-lysine = [E2 ubiquitin-conjugating enzyme]-L-cysteine + N(6)-ubiquitinyl-[acceptor protein]-L-lysine.</text>
        <dbReference type="EC" id="2.3.2.26"/>
    </reaction>
</comment>
<sequence length="1103" mass="124852">MKDSFVFQSSVNTKGARNLVEEARRQRDAREAQRQQELDAQKSIAAARIVSRCIRSVASRKRSLRDLRKEWDSQCGLLEGNVTGVKADDLLRFAWMFLKFYQPTTDWNRLGHLVKMMLPQTAASQGRGASLPFSSCLNHPDPLRAKAAANVLKNVLWICAERIVGSLDGPKNLHDPACKTPVMAPYLTGTEIRFFMAYMDPKQHAGNGTIEDVMWNIQRWLIDRGLFALLAKGLLERTTRVMVNRAKLKQKRNPVLSIDSDESKLDRSTNLWVNAVLSSVMNTLVVEDIRSDIQTSAPERQQEDRNIECERRIVLFSLHVFATPLLLSFVDAQCISLFAQRDILRRVVRIVNEDEQSRKLLFNLQGEAMIFLVGNIVELYWRLTRTGFASEQTPTLRSDVVTTITHLLGHCQQYVREKSSNFVKYHAVFKWYSGKSVDGVPQEYYPQLVTQLSHLWSREFISSIFANIIDFEPPTPVASTLRLIASAPSTNSGLTLTTIDARDGSLLYLTLTSTLLAYRTAILNALSFTKGLVSGLWRLLNEVGPKREGTLLYLAAATGCLENEPLMPLLQLFCEMARLLFITLDNDEIYQRQYPFKSQELAAIVTFLNHFCFRIYWHHTPSTPSVTSQFPPVLEPAKRLLNLLNDRSQRQAFGAEQETAWLAKEVSRSTFVDDVIKNDPRAVMILGNIPQCVPFKSRVNIFRGLIESDKAVLGGRPIAVVVHRNAVLEDGYRQLARVPPQQLKQAIRVKFVNELGLEEAGIDQSGIFKEFLEEMCKRAFSTNLNLFHTTPDGYVTPSPTSFIHEEHLQLLEFVGKIFGKALYEGIAIDIPFANFIYAKLLGRYNYLDELPSLDPQLYKNLTFLKRYEGDSEDLGLTFTIDQDIFGNVVSKEIKPGGAAISVTNENKFEYVHLMADYRLNRECRDQFKALIRGFRSIISEKWLGFFSPTELQKLMCGENVEFDVKDLRAHVRYEGGYFDQHKTIRSLWQVVSDFGPKDKAAFLKFVTSCSKPPVGGFQYLNPPFTIRYVAESDEGGTQTENPVVAGARLIGSAFGITLGKDMNRLPTASTCFNMLKLPAYKKKSTLKEKLLYAINSGAGFELS</sequence>
<name>A0A0L0H9Y4_SPIPD</name>
<dbReference type="InParanoid" id="A0A0L0H9Y4"/>
<evidence type="ECO:0000256" key="2">
    <source>
        <dbReference type="ARBA" id="ARBA00012485"/>
    </source>
</evidence>
<dbReference type="OrthoDB" id="423283at2759"/>
<dbReference type="SMART" id="SM00119">
    <property type="entry name" value="HECTc"/>
    <property type="match status" value="1"/>
</dbReference>
<dbReference type="Gene3D" id="3.30.2410.10">
    <property type="entry name" value="Hect, E3 ligase catalytic domain"/>
    <property type="match status" value="1"/>
</dbReference>
<feature type="active site" description="Glycyl thioester intermediate" evidence="5">
    <location>
        <position position="1071"/>
    </location>
</feature>
<evidence type="ECO:0000256" key="4">
    <source>
        <dbReference type="ARBA" id="ARBA00022786"/>
    </source>
</evidence>
<dbReference type="Gene3D" id="3.90.1750.10">
    <property type="entry name" value="Hect, E3 ligase catalytic domains"/>
    <property type="match status" value="1"/>
</dbReference>
<keyword evidence="3" id="KW-0808">Transferase</keyword>
<dbReference type="GO" id="GO:0061630">
    <property type="term" value="F:ubiquitin protein ligase activity"/>
    <property type="evidence" value="ECO:0007669"/>
    <property type="project" value="UniProtKB-EC"/>
</dbReference>
<dbReference type="CDD" id="cd00078">
    <property type="entry name" value="HECTc"/>
    <property type="match status" value="1"/>
</dbReference>
<dbReference type="InterPro" id="IPR000569">
    <property type="entry name" value="HECT_dom"/>
</dbReference>
<feature type="region of interest" description="Disordered" evidence="6">
    <location>
        <begin position="18"/>
        <end position="37"/>
    </location>
</feature>
<evidence type="ECO:0000256" key="1">
    <source>
        <dbReference type="ARBA" id="ARBA00000885"/>
    </source>
</evidence>
<dbReference type="PANTHER" id="PTHR45700">
    <property type="entry name" value="UBIQUITIN-PROTEIN LIGASE E3C"/>
    <property type="match status" value="1"/>
</dbReference>
<dbReference type="Pfam" id="PF00632">
    <property type="entry name" value="HECT"/>
    <property type="match status" value="1"/>
</dbReference>
<evidence type="ECO:0000256" key="6">
    <source>
        <dbReference type="SAM" id="MobiDB-lite"/>
    </source>
</evidence>
<dbReference type="GO" id="GO:0006511">
    <property type="term" value="P:ubiquitin-dependent protein catabolic process"/>
    <property type="evidence" value="ECO:0007669"/>
    <property type="project" value="TreeGrafter"/>
</dbReference>
<dbReference type="SUPFAM" id="SSF56204">
    <property type="entry name" value="Hect, E3 ligase catalytic domain"/>
    <property type="match status" value="1"/>
</dbReference>
<dbReference type="Gene3D" id="3.30.2160.10">
    <property type="entry name" value="Hect, E3 ligase catalytic domain"/>
    <property type="match status" value="1"/>
</dbReference>